<dbReference type="Gene3D" id="1.20.58.1380">
    <property type="match status" value="1"/>
</dbReference>
<name>A0A9P0XE11_PIEBR</name>
<evidence type="ECO:0000313" key="6">
    <source>
        <dbReference type="EMBL" id="CAH4031385.1"/>
    </source>
</evidence>
<dbReference type="InterPro" id="IPR015943">
    <property type="entry name" value="WD40/YVTN_repeat-like_dom_sf"/>
</dbReference>
<dbReference type="InterPro" id="IPR037624">
    <property type="entry name" value="Nup133-like"/>
</dbReference>
<sequence>MDYNSTGGMRSPFSPRVRQSLSGRRAFGLSTVKKNQSKYDRTSQPQMGDVIYQTTHSTVETYGMPLPVTVTEALTFGSGDVSVGMSPSGWCWVVTGRRVLAWPQELTGSSGPVAARELTLPQTDLAHKADLVFIFYENDEQTVPSCVGVSPEGIVRYWSSVGQEGAYSEVSCELAGQECDRLVSRVDDTGTTLGSLLLATTTCTLVKISTNREGRPTVSCTTLRPPSGWLGGIGRRVSLLFFGSMPAHADTKLVGVVILPNLPPNTDEEESDELICMVAGGPLLQMWCGSALHEHHLRRPLLDAAAGAHLAPHGEPSTMEVTALDVQAAGDHTLLLLATISAVTPSRPADTRYALAQIRVEHPDSPQVVSICAVGAGRQEEGSPRCLPLGLRALLYTSTALAIVPADTSVGNEKPEHVDVSAEGDRVLGVGRGGNGALLVTRKHGLLRLTTAFSTHHEMHQAFTSSPMGSPTPSDMFEGNLTLYEIDPHEIGITTSDACGKLKAAFLFHIRRDANAGKILAELFPPRGATPNDVDAPLDRTVIAVASEMLDDVPAGDPRWRILTGSSRVSLGSSGALQASGQLRDKHRALTLYIDFLHAAGLWRRLGYVSKESGCGCVRSVRVLCTLAERLAAARALQRLHSAGATLVDAAMQQVSSNCDAEEEPEVCAALSAGALTAADVILRRVTRVMRAVNVLARLPAPAVDANAAAAHAHHALRAITTILNEMHKVRSQWTSWCEGDTDCEPCADLPVLVRYHTTAVTESAHNCQDGSSRAQVLEASAVLADLLLMDAQTLPEHTYHRLRNDLIRPYIAEGEVDRAAALAEKFKAWELLVEMCIRKPDSERLYNYVDKYEHEGIAETAFAYLASGCGADRAQLLRGLGERRPGRLARWLAAAPQRRELLAVHQLARAPLSDAAITLLQMAKDERDSVDRMATMASLAKLCLVASDESKVQLRDKLQQSDTILSLGAQHRALPRDIRLHYGLGEHDMKISDPEELVQMYVDAESTSLTEYDYKKALDLTDFVEDPELREELKIKIWCASIMREDWSHVSVEDPQQAVQGTLFYRLIDLLNIMGADVESLLPPLELILEQKEVCRLAQDSRLHYLLKYTYACLTHHDNDQIYVGFKRAGLDCEYSFIAKNQ</sequence>
<dbReference type="GO" id="GO:0000972">
    <property type="term" value="P:transcription-dependent tethering of RNA polymerase II gene DNA at nuclear periphery"/>
    <property type="evidence" value="ECO:0007669"/>
    <property type="project" value="TreeGrafter"/>
</dbReference>
<comment type="subcellular location">
    <subcellularLocation>
        <location evidence="1">Nucleus</location>
    </subcellularLocation>
</comment>
<gene>
    <name evidence="6" type="ORF">PIBRA_LOCUS7915</name>
</gene>
<dbReference type="Pfam" id="PF08801">
    <property type="entry name" value="Nucleoporin_N"/>
    <property type="match status" value="1"/>
</dbReference>
<organism evidence="6 7">
    <name type="scientific">Pieris brassicae</name>
    <name type="common">White butterfly</name>
    <name type="synonym">Large white butterfly</name>
    <dbReference type="NCBI Taxonomy" id="7116"/>
    <lineage>
        <taxon>Eukaryota</taxon>
        <taxon>Metazoa</taxon>
        <taxon>Ecdysozoa</taxon>
        <taxon>Arthropoda</taxon>
        <taxon>Hexapoda</taxon>
        <taxon>Insecta</taxon>
        <taxon>Pterygota</taxon>
        <taxon>Neoptera</taxon>
        <taxon>Endopterygota</taxon>
        <taxon>Lepidoptera</taxon>
        <taxon>Glossata</taxon>
        <taxon>Ditrysia</taxon>
        <taxon>Papilionoidea</taxon>
        <taxon>Pieridae</taxon>
        <taxon>Pierinae</taxon>
        <taxon>Pieris</taxon>
    </lineage>
</organism>
<comment type="similarity">
    <text evidence="2">Belongs to the nucleoporin Nup133 family.</text>
</comment>
<evidence type="ECO:0000256" key="1">
    <source>
        <dbReference type="ARBA" id="ARBA00004123"/>
    </source>
</evidence>
<dbReference type="AlphaFoldDB" id="A0A9P0XE11"/>
<evidence type="ECO:0000256" key="2">
    <source>
        <dbReference type="ARBA" id="ARBA00005569"/>
    </source>
</evidence>
<comment type="caution">
    <text evidence="6">The sequence shown here is derived from an EMBL/GenBank/DDBJ whole genome shotgun (WGS) entry which is preliminary data.</text>
</comment>
<keyword evidence="4" id="KW-0539">Nucleus</keyword>
<evidence type="ECO:0000313" key="7">
    <source>
        <dbReference type="Proteomes" id="UP001152562"/>
    </source>
</evidence>
<dbReference type="EMBL" id="CALOZG010000013">
    <property type="protein sequence ID" value="CAH4031385.1"/>
    <property type="molecule type" value="Genomic_DNA"/>
</dbReference>
<dbReference type="GO" id="GO:0016973">
    <property type="term" value="P:poly(A)+ mRNA export from nucleus"/>
    <property type="evidence" value="ECO:0007669"/>
    <property type="project" value="TreeGrafter"/>
</dbReference>
<dbReference type="GO" id="GO:0006606">
    <property type="term" value="P:protein import into nucleus"/>
    <property type="evidence" value="ECO:0007669"/>
    <property type="project" value="TreeGrafter"/>
</dbReference>
<dbReference type="GO" id="GO:0031080">
    <property type="term" value="C:nuclear pore outer ring"/>
    <property type="evidence" value="ECO:0007669"/>
    <property type="project" value="TreeGrafter"/>
</dbReference>
<feature type="domain" description="Nucleoporin Nup133/Nup155-like N-terminal" evidence="5">
    <location>
        <begin position="60"/>
        <end position="372"/>
    </location>
</feature>
<dbReference type="PANTHER" id="PTHR13405">
    <property type="entry name" value="NUCLEAR PORE COMPLEX PROTEIN NUP133"/>
    <property type="match status" value="1"/>
</dbReference>
<evidence type="ECO:0000256" key="4">
    <source>
        <dbReference type="ARBA" id="ARBA00023242"/>
    </source>
</evidence>
<protein>
    <recommendedName>
        <fullName evidence="5">Nucleoporin Nup133/Nup155-like N-terminal domain-containing protein</fullName>
    </recommendedName>
</protein>
<dbReference type="SUPFAM" id="SSF117289">
    <property type="entry name" value="Nucleoporin domain"/>
    <property type="match status" value="1"/>
</dbReference>
<dbReference type="Gene3D" id="2.130.10.10">
    <property type="entry name" value="YVTN repeat-like/Quinoprotein amine dehydrogenase"/>
    <property type="match status" value="1"/>
</dbReference>
<dbReference type="GO" id="GO:0017056">
    <property type="term" value="F:structural constituent of nuclear pore"/>
    <property type="evidence" value="ECO:0007669"/>
    <property type="project" value="InterPro"/>
</dbReference>
<dbReference type="PANTHER" id="PTHR13405:SF11">
    <property type="entry name" value="NUCLEAR PORE COMPLEX PROTEIN NUP133"/>
    <property type="match status" value="1"/>
</dbReference>
<accession>A0A9P0XE11</accession>
<dbReference type="InterPro" id="IPR014908">
    <property type="entry name" value="Nucleoporin_Nup133/Nup155_N"/>
</dbReference>
<evidence type="ECO:0000259" key="5">
    <source>
        <dbReference type="Pfam" id="PF08801"/>
    </source>
</evidence>
<reference evidence="6" key="1">
    <citation type="submission" date="2022-05" db="EMBL/GenBank/DDBJ databases">
        <authorList>
            <person name="Okamura Y."/>
        </authorList>
    </citation>
    <scope>NUCLEOTIDE SEQUENCE</scope>
</reference>
<dbReference type="Gene3D" id="1.25.40.700">
    <property type="match status" value="1"/>
</dbReference>
<proteinExistence type="inferred from homology"/>
<evidence type="ECO:0000256" key="3">
    <source>
        <dbReference type="ARBA" id="ARBA00022448"/>
    </source>
</evidence>
<keyword evidence="7" id="KW-1185">Reference proteome</keyword>
<keyword evidence="3" id="KW-0813">Transport</keyword>
<dbReference type="Proteomes" id="UP001152562">
    <property type="component" value="Unassembled WGS sequence"/>
</dbReference>